<comment type="caution">
    <text evidence="11">The sequence shown here is derived from an EMBL/GenBank/DDBJ whole genome shotgun (WGS) entry which is preliminary data.</text>
</comment>
<dbReference type="OrthoDB" id="9811735at2"/>
<evidence type="ECO:0000256" key="7">
    <source>
        <dbReference type="ARBA" id="ARBA00023267"/>
    </source>
</evidence>
<evidence type="ECO:0000256" key="3">
    <source>
        <dbReference type="ARBA" id="ARBA00022516"/>
    </source>
</evidence>
<dbReference type="CDD" id="cd06850">
    <property type="entry name" value="biotinyl_domain"/>
    <property type="match status" value="1"/>
</dbReference>
<dbReference type="SUPFAM" id="SSF51230">
    <property type="entry name" value="Single hybrid motif"/>
    <property type="match status" value="1"/>
</dbReference>
<keyword evidence="5 8" id="KW-0443">Lipid metabolism</keyword>
<dbReference type="GO" id="GO:0009317">
    <property type="term" value="C:acetyl-CoA carboxylase complex"/>
    <property type="evidence" value="ECO:0007669"/>
    <property type="project" value="InterPro"/>
</dbReference>
<comment type="pathway">
    <text evidence="1 8">Lipid metabolism; fatty acid biosynthesis.</text>
</comment>
<evidence type="ECO:0000256" key="1">
    <source>
        <dbReference type="ARBA" id="ARBA00005194"/>
    </source>
</evidence>
<keyword evidence="4 8" id="KW-0276">Fatty acid metabolism</keyword>
<evidence type="ECO:0000256" key="4">
    <source>
        <dbReference type="ARBA" id="ARBA00022832"/>
    </source>
</evidence>
<proteinExistence type="predicted"/>
<dbReference type="InterPro" id="IPR011053">
    <property type="entry name" value="Single_hybrid_motif"/>
</dbReference>
<dbReference type="GO" id="GO:0006633">
    <property type="term" value="P:fatty acid biosynthetic process"/>
    <property type="evidence" value="ECO:0007669"/>
    <property type="project" value="UniProtKB-UniPathway"/>
</dbReference>
<evidence type="ECO:0000256" key="5">
    <source>
        <dbReference type="ARBA" id="ARBA00023098"/>
    </source>
</evidence>
<sequence>MNPRRSRCHRYAGRHPSPARPAGAVGAEAVEAAARAASTRFGVDRDAKRRCVVTLDSEKKNLRDYGHPAGHVISTTRSGPTTLDSVCRNVTELAKAAPKPPRRIRLQHGLTTVEVEWPTPEKAGNAPASSGRVPAPEEPGPAAAREEPPSGQEQKDGLRYVCASMPGTFHHSPQPGAPPFVSVGDVVRPGQTIGILEVMKMMSLVEADTDGRIVEILATDAQSVARQERLIAIAPASRTEEEVIIRTA</sequence>
<feature type="compositionally biased region" description="Basic and acidic residues" evidence="9">
    <location>
        <begin position="144"/>
        <end position="155"/>
    </location>
</feature>
<name>A0A4U0SSM0_9ACTN</name>
<dbReference type="InterPro" id="IPR001249">
    <property type="entry name" value="AcCoA_biotinCC"/>
</dbReference>
<dbReference type="UniPathway" id="UPA00094"/>
<feature type="region of interest" description="Disordered" evidence="9">
    <location>
        <begin position="1"/>
        <end position="23"/>
    </location>
</feature>
<keyword evidence="12" id="KW-1185">Reference proteome</keyword>
<dbReference type="PANTHER" id="PTHR45266">
    <property type="entry name" value="OXALOACETATE DECARBOXYLASE ALPHA CHAIN"/>
    <property type="match status" value="1"/>
</dbReference>
<gene>
    <name evidence="11" type="ORF">FCI23_03170</name>
</gene>
<dbReference type="AlphaFoldDB" id="A0A4U0SSM0"/>
<dbReference type="Proteomes" id="UP000305778">
    <property type="component" value="Unassembled WGS sequence"/>
</dbReference>
<comment type="function">
    <text evidence="8">This protein is a component of the acetyl coenzyme A carboxylase complex; first, biotin carboxylase catalyzes the carboxylation of the carrier protein and then the transcarboxylase transfers the carboxyl group to form malonyl-CoA.</text>
</comment>
<accession>A0A4U0SSM0</accession>
<keyword evidence="6 8" id="KW-0275">Fatty acid biosynthesis</keyword>
<feature type="domain" description="Lipoyl-binding" evidence="10">
    <location>
        <begin position="163"/>
        <end position="232"/>
    </location>
</feature>
<evidence type="ECO:0000256" key="2">
    <source>
        <dbReference type="ARBA" id="ARBA00017562"/>
    </source>
</evidence>
<dbReference type="GO" id="GO:0003989">
    <property type="term" value="F:acetyl-CoA carboxylase activity"/>
    <property type="evidence" value="ECO:0007669"/>
    <property type="project" value="InterPro"/>
</dbReference>
<dbReference type="Gene3D" id="2.40.50.100">
    <property type="match status" value="1"/>
</dbReference>
<keyword evidence="3 8" id="KW-0444">Lipid biosynthesis</keyword>
<dbReference type="InterPro" id="IPR001882">
    <property type="entry name" value="Biotin_BS"/>
</dbReference>
<evidence type="ECO:0000256" key="9">
    <source>
        <dbReference type="SAM" id="MobiDB-lite"/>
    </source>
</evidence>
<organism evidence="11 12">
    <name type="scientific">Actinacidiphila oryziradicis</name>
    <dbReference type="NCBI Taxonomy" id="2571141"/>
    <lineage>
        <taxon>Bacteria</taxon>
        <taxon>Bacillati</taxon>
        <taxon>Actinomycetota</taxon>
        <taxon>Actinomycetes</taxon>
        <taxon>Kitasatosporales</taxon>
        <taxon>Streptomycetaceae</taxon>
        <taxon>Actinacidiphila</taxon>
    </lineage>
</organism>
<evidence type="ECO:0000313" key="11">
    <source>
        <dbReference type="EMBL" id="TKA13006.1"/>
    </source>
</evidence>
<keyword evidence="7 8" id="KW-0092">Biotin</keyword>
<feature type="region of interest" description="Disordered" evidence="9">
    <location>
        <begin position="117"/>
        <end position="155"/>
    </location>
</feature>
<dbReference type="EMBL" id="SUMC01000002">
    <property type="protein sequence ID" value="TKA13006.1"/>
    <property type="molecule type" value="Genomic_DNA"/>
</dbReference>
<evidence type="ECO:0000256" key="6">
    <source>
        <dbReference type="ARBA" id="ARBA00023160"/>
    </source>
</evidence>
<dbReference type="Pfam" id="PF00364">
    <property type="entry name" value="Biotin_lipoyl"/>
    <property type="match status" value="1"/>
</dbReference>
<evidence type="ECO:0000259" key="10">
    <source>
        <dbReference type="Pfam" id="PF00364"/>
    </source>
</evidence>
<dbReference type="PRINTS" id="PR01071">
    <property type="entry name" value="ACOABIOTINCC"/>
</dbReference>
<dbReference type="PANTHER" id="PTHR45266:SF3">
    <property type="entry name" value="OXALOACETATE DECARBOXYLASE ALPHA CHAIN"/>
    <property type="match status" value="1"/>
</dbReference>
<dbReference type="InterPro" id="IPR050709">
    <property type="entry name" value="Biotin_Carboxyl_Carrier/Decarb"/>
</dbReference>
<reference evidence="11 12" key="1">
    <citation type="submission" date="2019-04" db="EMBL/GenBank/DDBJ databases">
        <title>Streptomyces oryziradicis sp. nov., a novel actinomycete isolated from rhizosphere soil of rice (Oryza sativa L.).</title>
        <authorList>
            <person name="Li C."/>
        </authorList>
    </citation>
    <scope>NUCLEOTIDE SEQUENCE [LARGE SCALE GENOMIC DNA]</scope>
    <source>
        <strain evidence="11 12">NEAU-C40</strain>
    </source>
</reference>
<evidence type="ECO:0000256" key="8">
    <source>
        <dbReference type="RuleBase" id="RU364072"/>
    </source>
</evidence>
<protein>
    <recommendedName>
        <fullName evidence="2 8">Biotin carboxyl carrier protein of acetyl-CoA carboxylase</fullName>
    </recommendedName>
</protein>
<evidence type="ECO:0000313" key="12">
    <source>
        <dbReference type="Proteomes" id="UP000305778"/>
    </source>
</evidence>
<dbReference type="InterPro" id="IPR000089">
    <property type="entry name" value="Biotin_lipoyl"/>
</dbReference>
<feature type="compositionally biased region" description="Basic residues" evidence="9">
    <location>
        <begin position="1"/>
        <end position="13"/>
    </location>
</feature>
<dbReference type="PROSITE" id="PS00188">
    <property type="entry name" value="BIOTIN"/>
    <property type="match status" value="1"/>
</dbReference>